<sequence length="150" mass="17360">MFFLKELPTQKILKQYAKQFPEMDLEKTEAALTMLRQASLLIRKLDAYFAEQGLSQTRFLILIVLDREPDLGQFTMKDIVSRLDVSKVVITNTLKALEKEGLVEVKDCIEDRRAKKIEITKKGCSKLKSILPGYYRLINNEMRSTDSNTR</sequence>
<dbReference type="Proteomes" id="UP000690515">
    <property type="component" value="Unassembled WGS sequence"/>
</dbReference>
<dbReference type="RefSeq" id="WP_215819959.1">
    <property type="nucleotide sequence ID" value="NZ_JAGSOY010000025.1"/>
</dbReference>
<dbReference type="EMBL" id="JAGSOY010000025">
    <property type="protein sequence ID" value="MBU2711804.1"/>
    <property type="molecule type" value="Genomic_DNA"/>
</dbReference>
<dbReference type="Gene3D" id="1.10.10.10">
    <property type="entry name" value="Winged helix-like DNA-binding domain superfamily/Winged helix DNA-binding domain"/>
    <property type="match status" value="1"/>
</dbReference>
<protein>
    <submittedName>
        <fullName evidence="2">MarR family transcriptional regulator</fullName>
    </submittedName>
</protein>
<evidence type="ECO:0000259" key="1">
    <source>
        <dbReference type="PROSITE" id="PS50995"/>
    </source>
</evidence>
<evidence type="ECO:0000313" key="3">
    <source>
        <dbReference type="Proteomes" id="UP000690515"/>
    </source>
</evidence>
<accession>A0ABS5ZCL8</accession>
<dbReference type="InterPro" id="IPR039422">
    <property type="entry name" value="MarR/SlyA-like"/>
</dbReference>
<evidence type="ECO:0000313" key="2">
    <source>
        <dbReference type="EMBL" id="MBU2711804.1"/>
    </source>
</evidence>
<dbReference type="InterPro" id="IPR036390">
    <property type="entry name" value="WH_DNA-bd_sf"/>
</dbReference>
<dbReference type="InterPro" id="IPR000835">
    <property type="entry name" value="HTH_MarR-typ"/>
</dbReference>
<dbReference type="Pfam" id="PF12802">
    <property type="entry name" value="MarR_2"/>
    <property type="match status" value="1"/>
</dbReference>
<reference evidence="2 3" key="1">
    <citation type="submission" date="2021-04" db="EMBL/GenBank/DDBJ databases">
        <authorList>
            <person name="Pira H."/>
            <person name="Risdian C."/>
            <person name="Wink J."/>
        </authorList>
    </citation>
    <scope>NUCLEOTIDE SEQUENCE [LARGE SCALE GENOMIC DNA]</scope>
    <source>
        <strain evidence="2 3">WH53</strain>
    </source>
</reference>
<dbReference type="SMART" id="SM00347">
    <property type="entry name" value="HTH_MARR"/>
    <property type="match status" value="1"/>
</dbReference>
<comment type="caution">
    <text evidence="2">The sequence shown here is derived from an EMBL/GenBank/DDBJ whole genome shotgun (WGS) entry which is preliminary data.</text>
</comment>
<dbReference type="PANTHER" id="PTHR33164">
    <property type="entry name" value="TRANSCRIPTIONAL REGULATOR, MARR FAMILY"/>
    <property type="match status" value="1"/>
</dbReference>
<feature type="domain" description="HTH marR-type" evidence="1">
    <location>
        <begin position="28"/>
        <end position="150"/>
    </location>
</feature>
<dbReference type="SUPFAM" id="SSF46785">
    <property type="entry name" value="Winged helix' DNA-binding domain"/>
    <property type="match status" value="1"/>
</dbReference>
<dbReference type="InterPro" id="IPR036388">
    <property type="entry name" value="WH-like_DNA-bd_sf"/>
</dbReference>
<gene>
    <name evidence="2" type="ORF">KCG35_12110</name>
</gene>
<keyword evidence="3" id="KW-1185">Reference proteome</keyword>
<dbReference type="PANTHER" id="PTHR33164:SF43">
    <property type="entry name" value="HTH-TYPE TRANSCRIPTIONAL REPRESSOR YETL"/>
    <property type="match status" value="1"/>
</dbReference>
<organism evidence="2 3">
    <name type="scientific">Zooshikella harenae</name>
    <dbReference type="NCBI Taxonomy" id="2827238"/>
    <lineage>
        <taxon>Bacteria</taxon>
        <taxon>Pseudomonadati</taxon>
        <taxon>Pseudomonadota</taxon>
        <taxon>Gammaproteobacteria</taxon>
        <taxon>Oceanospirillales</taxon>
        <taxon>Zooshikellaceae</taxon>
        <taxon>Zooshikella</taxon>
    </lineage>
</organism>
<name>A0ABS5ZCL8_9GAMM</name>
<proteinExistence type="predicted"/>
<dbReference type="PROSITE" id="PS50995">
    <property type="entry name" value="HTH_MARR_2"/>
    <property type="match status" value="1"/>
</dbReference>